<proteinExistence type="inferred from homology"/>
<dbReference type="PANTHER" id="PTHR30477:SF23">
    <property type="entry name" value="HIGH-AFFINITY ZINC UPTAKE SYSTEM MEMBRANE PROTEIN ZNUB"/>
    <property type="match status" value="1"/>
</dbReference>
<feature type="transmembrane region" description="Helical" evidence="14">
    <location>
        <begin position="170"/>
        <end position="198"/>
    </location>
</feature>
<accession>A0A9D6LS38</accession>
<keyword evidence="8" id="KW-0864">Zinc transport</keyword>
<feature type="transmembrane region" description="Helical" evidence="14">
    <location>
        <begin position="52"/>
        <end position="77"/>
    </location>
</feature>
<feature type="transmembrane region" description="Helical" evidence="14">
    <location>
        <begin position="12"/>
        <end position="32"/>
    </location>
</feature>
<comment type="function">
    <text evidence="1">Involved in the high-affinity zinc uptake transport system.</text>
</comment>
<dbReference type="GO" id="GO:0006829">
    <property type="term" value="P:zinc ion transport"/>
    <property type="evidence" value="ECO:0007669"/>
    <property type="project" value="UniProtKB-KW"/>
</dbReference>
<evidence type="ECO:0000256" key="3">
    <source>
        <dbReference type="ARBA" id="ARBA00008034"/>
    </source>
</evidence>
<evidence type="ECO:0000313" key="15">
    <source>
        <dbReference type="EMBL" id="MBI3627767.1"/>
    </source>
</evidence>
<evidence type="ECO:0000256" key="9">
    <source>
        <dbReference type="ARBA" id="ARBA00022989"/>
    </source>
</evidence>
<comment type="caution">
    <text evidence="15">The sequence shown here is derived from an EMBL/GenBank/DDBJ whole genome shotgun (WGS) entry which is preliminary data.</text>
</comment>
<sequence>MSTEFLTSGFFYSLIAGLAVAIAAGFLGMFMVMRRMTLVSDALSHVALPGVALAIIFNLNPFVGAFAFLLFAAFLISGIERRTDLPTDAIVGVLFSASLAAGVLLTPEPDLLEALFGNLTQITALEAWIIVAASIVMMLVTIVLSRNLIFLIVAPDLGHVSERRMKTANLIFLIMLAGSVALGIRFVGTLLMGTLTIIPAASAKNIARTLLQFGAASVIFAAISVMLGMAAVYFMHIASGPAVILSSVAIFLLTLIFRKPI</sequence>
<dbReference type="InterPro" id="IPR001626">
    <property type="entry name" value="ABC_TroCD"/>
</dbReference>
<evidence type="ECO:0000256" key="6">
    <source>
        <dbReference type="ARBA" id="ARBA00022692"/>
    </source>
</evidence>
<dbReference type="PANTHER" id="PTHR30477">
    <property type="entry name" value="ABC-TRANSPORTER METAL-BINDING PROTEIN"/>
    <property type="match status" value="1"/>
</dbReference>
<evidence type="ECO:0000256" key="8">
    <source>
        <dbReference type="ARBA" id="ARBA00022906"/>
    </source>
</evidence>
<comment type="similarity">
    <text evidence="3 13">Belongs to the ABC-3 integral membrane protein family.</text>
</comment>
<dbReference type="GO" id="GO:0043190">
    <property type="term" value="C:ATP-binding cassette (ABC) transporter complex"/>
    <property type="evidence" value="ECO:0007669"/>
    <property type="project" value="InterPro"/>
</dbReference>
<feature type="transmembrane region" description="Helical" evidence="14">
    <location>
        <begin position="89"/>
        <end position="107"/>
    </location>
</feature>
<keyword evidence="10" id="KW-0406">Ion transport</keyword>
<keyword evidence="4 13" id="KW-0813">Transport</keyword>
<evidence type="ECO:0000256" key="13">
    <source>
        <dbReference type="RuleBase" id="RU003943"/>
    </source>
</evidence>
<dbReference type="Pfam" id="PF00950">
    <property type="entry name" value="ABC-3"/>
    <property type="match status" value="1"/>
</dbReference>
<keyword evidence="6 13" id="KW-0812">Transmembrane</keyword>
<evidence type="ECO:0000256" key="7">
    <source>
        <dbReference type="ARBA" id="ARBA00022833"/>
    </source>
</evidence>
<gene>
    <name evidence="15" type="ORF">HY220_03445</name>
</gene>
<keyword evidence="7" id="KW-0862">Zinc</keyword>
<dbReference type="SUPFAM" id="SSF81345">
    <property type="entry name" value="ABC transporter involved in vitamin B12 uptake, BtuC"/>
    <property type="match status" value="1"/>
</dbReference>
<organism evidence="15 16">
    <name type="scientific">Candidatus Sungiibacteriota bacterium</name>
    <dbReference type="NCBI Taxonomy" id="2750080"/>
    <lineage>
        <taxon>Bacteria</taxon>
        <taxon>Candidatus Sungiibacteriota</taxon>
    </lineage>
</organism>
<dbReference type="Gene3D" id="1.10.3470.10">
    <property type="entry name" value="ABC transporter involved in vitamin B12 uptake, BtuC"/>
    <property type="match status" value="1"/>
</dbReference>
<protein>
    <recommendedName>
        <fullName evidence="12">High-affinity zinc uptake system membrane protein ZnuB</fullName>
    </recommendedName>
</protein>
<dbReference type="GO" id="GO:0055085">
    <property type="term" value="P:transmembrane transport"/>
    <property type="evidence" value="ECO:0007669"/>
    <property type="project" value="InterPro"/>
</dbReference>
<keyword evidence="11 14" id="KW-0472">Membrane</keyword>
<feature type="transmembrane region" description="Helical" evidence="14">
    <location>
        <begin position="210"/>
        <end position="235"/>
    </location>
</feature>
<feature type="transmembrane region" description="Helical" evidence="14">
    <location>
        <begin position="127"/>
        <end position="149"/>
    </location>
</feature>
<evidence type="ECO:0000256" key="10">
    <source>
        <dbReference type="ARBA" id="ARBA00023065"/>
    </source>
</evidence>
<dbReference type="InterPro" id="IPR037294">
    <property type="entry name" value="ABC_BtuC-like"/>
</dbReference>
<name>A0A9D6LS38_9BACT</name>
<evidence type="ECO:0000256" key="14">
    <source>
        <dbReference type="SAM" id="Phobius"/>
    </source>
</evidence>
<reference evidence="15" key="1">
    <citation type="submission" date="2020-07" db="EMBL/GenBank/DDBJ databases">
        <title>Huge and variable diversity of episymbiotic CPR bacteria and DPANN archaea in groundwater ecosystems.</title>
        <authorList>
            <person name="He C.Y."/>
            <person name="Keren R."/>
            <person name="Whittaker M."/>
            <person name="Farag I.F."/>
            <person name="Doudna J."/>
            <person name="Cate J.H.D."/>
            <person name="Banfield J.F."/>
        </authorList>
    </citation>
    <scope>NUCLEOTIDE SEQUENCE</scope>
    <source>
        <strain evidence="15">NC_groundwater_972_Pr1_S-0.2um_49_27</strain>
    </source>
</reference>
<dbReference type="AlphaFoldDB" id="A0A9D6LS38"/>
<dbReference type="EMBL" id="JACQCQ010000012">
    <property type="protein sequence ID" value="MBI3627767.1"/>
    <property type="molecule type" value="Genomic_DNA"/>
</dbReference>
<evidence type="ECO:0000256" key="12">
    <source>
        <dbReference type="ARBA" id="ARBA00040080"/>
    </source>
</evidence>
<evidence type="ECO:0000256" key="11">
    <source>
        <dbReference type="ARBA" id="ARBA00023136"/>
    </source>
</evidence>
<feature type="transmembrane region" description="Helical" evidence="14">
    <location>
        <begin position="242"/>
        <end position="258"/>
    </location>
</feature>
<evidence type="ECO:0000256" key="4">
    <source>
        <dbReference type="ARBA" id="ARBA00022448"/>
    </source>
</evidence>
<evidence type="ECO:0000256" key="1">
    <source>
        <dbReference type="ARBA" id="ARBA00002313"/>
    </source>
</evidence>
<dbReference type="GO" id="GO:0010043">
    <property type="term" value="P:response to zinc ion"/>
    <property type="evidence" value="ECO:0007669"/>
    <property type="project" value="TreeGrafter"/>
</dbReference>
<keyword evidence="9 14" id="KW-1133">Transmembrane helix</keyword>
<keyword evidence="5" id="KW-1003">Cell membrane</keyword>
<dbReference type="Proteomes" id="UP000808388">
    <property type="component" value="Unassembled WGS sequence"/>
</dbReference>
<comment type="subcellular location">
    <subcellularLocation>
        <location evidence="2 13">Cell membrane</location>
        <topology evidence="2 13">Multi-pass membrane protein</topology>
    </subcellularLocation>
</comment>
<evidence type="ECO:0000256" key="5">
    <source>
        <dbReference type="ARBA" id="ARBA00022475"/>
    </source>
</evidence>
<evidence type="ECO:0000256" key="2">
    <source>
        <dbReference type="ARBA" id="ARBA00004651"/>
    </source>
</evidence>
<evidence type="ECO:0000313" key="16">
    <source>
        <dbReference type="Proteomes" id="UP000808388"/>
    </source>
</evidence>